<dbReference type="AlphaFoldDB" id="A0A1G2I623"/>
<evidence type="ECO:0000313" key="13">
    <source>
        <dbReference type="Proteomes" id="UP000176308"/>
    </source>
</evidence>
<evidence type="ECO:0000256" key="7">
    <source>
        <dbReference type="ARBA" id="ARBA00023136"/>
    </source>
</evidence>
<evidence type="ECO:0000256" key="2">
    <source>
        <dbReference type="ARBA" id="ARBA00006214"/>
    </source>
</evidence>
<proteinExistence type="inferred from homology"/>
<feature type="transmembrane region" description="Helical" evidence="10">
    <location>
        <begin position="111"/>
        <end position="136"/>
    </location>
</feature>
<keyword evidence="5 10" id="KW-1133">Transmembrane helix</keyword>
<feature type="domain" description="Vitamin K epoxide reductase" evidence="11">
    <location>
        <begin position="2"/>
        <end position="134"/>
    </location>
</feature>
<organism evidence="12 13">
    <name type="scientific">Candidatus Staskawiczbacteria bacterium RIFCSPLOWO2_01_FULL_33_9</name>
    <dbReference type="NCBI Taxonomy" id="1802211"/>
    <lineage>
        <taxon>Bacteria</taxon>
        <taxon>Candidatus Staskawicziibacteriota</taxon>
    </lineage>
</organism>
<dbReference type="SMART" id="SM00756">
    <property type="entry name" value="VKc"/>
    <property type="match status" value="1"/>
</dbReference>
<evidence type="ECO:0000256" key="9">
    <source>
        <dbReference type="ARBA" id="ARBA00023284"/>
    </source>
</evidence>
<keyword evidence="4" id="KW-0874">Quinone</keyword>
<dbReference type="Pfam" id="PF07884">
    <property type="entry name" value="VKOR"/>
    <property type="match status" value="1"/>
</dbReference>
<evidence type="ECO:0000256" key="4">
    <source>
        <dbReference type="ARBA" id="ARBA00022719"/>
    </source>
</evidence>
<dbReference type="EMBL" id="MHOX01000031">
    <property type="protein sequence ID" value="OGZ70274.1"/>
    <property type="molecule type" value="Genomic_DNA"/>
</dbReference>
<keyword evidence="7 10" id="KW-0472">Membrane</keyword>
<feature type="transmembrane region" description="Helical" evidence="10">
    <location>
        <begin position="6"/>
        <end position="22"/>
    </location>
</feature>
<comment type="similarity">
    <text evidence="2">Belongs to the VKOR family.</text>
</comment>
<reference evidence="12 13" key="1">
    <citation type="journal article" date="2016" name="Nat. Commun.">
        <title>Thousands of microbial genomes shed light on interconnected biogeochemical processes in an aquifer system.</title>
        <authorList>
            <person name="Anantharaman K."/>
            <person name="Brown C.T."/>
            <person name="Hug L.A."/>
            <person name="Sharon I."/>
            <person name="Castelle C.J."/>
            <person name="Probst A.J."/>
            <person name="Thomas B.C."/>
            <person name="Singh A."/>
            <person name="Wilkins M.J."/>
            <person name="Karaoz U."/>
            <person name="Brodie E.L."/>
            <person name="Williams K.H."/>
            <person name="Hubbard S.S."/>
            <person name="Banfield J.F."/>
        </authorList>
    </citation>
    <scope>NUCLEOTIDE SEQUENCE [LARGE SCALE GENOMIC DNA]</scope>
</reference>
<keyword evidence="6" id="KW-0560">Oxidoreductase</keyword>
<accession>A0A1G2I623</accession>
<evidence type="ECO:0000256" key="8">
    <source>
        <dbReference type="ARBA" id="ARBA00023157"/>
    </source>
</evidence>
<dbReference type="GO" id="GO:0016491">
    <property type="term" value="F:oxidoreductase activity"/>
    <property type="evidence" value="ECO:0007669"/>
    <property type="project" value="UniProtKB-KW"/>
</dbReference>
<dbReference type="InterPro" id="IPR038354">
    <property type="entry name" value="VKOR_sf"/>
</dbReference>
<gene>
    <name evidence="12" type="ORF">A2904_01270</name>
</gene>
<dbReference type="GO" id="GO:0016020">
    <property type="term" value="C:membrane"/>
    <property type="evidence" value="ECO:0007669"/>
    <property type="project" value="UniProtKB-SubCell"/>
</dbReference>
<dbReference type="PANTHER" id="PTHR34573">
    <property type="entry name" value="VKC DOMAIN-CONTAINING PROTEIN"/>
    <property type="match status" value="1"/>
</dbReference>
<evidence type="ECO:0000256" key="10">
    <source>
        <dbReference type="SAM" id="Phobius"/>
    </source>
</evidence>
<evidence type="ECO:0000256" key="3">
    <source>
        <dbReference type="ARBA" id="ARBA00022692"/>
    </source>
</evidence>
<sequence>MTSYALLFTLSAIGISETMYLIRKRIASQKPVCPVGDNCSLVLESKYNKIFVIPNDILGLLFYITISFISAFLVIGVEPLVFWDFIFKISILFGSILSLVFTYIQWRIIKAWCFCCLMSAFTIWLMGIIIMSTLLINNII</sequence>
<dbReference type="Gene3D" id="1.20.1440.130">
    <property type="entry name" value="VKOR domain"/>
    <property type="match status" value="1"/>
</dbReference>
<evidence type="ECO:0000256" key="5">
    <source>
        <dbReference type="ARBA" id="ARBA00022989"/>
    </source>
</evidence>
<keyword evidence="9" id="KW-0676">Redox-active center</keyword>
<feature type="transmembrane region" description="Helical" evidence="10">
    <location>
        <begin position="57"/>
        <end position="75"/>
    </location>
</feature>
<evidence type="ECO:0000256" key="1">
    <source>
        <dbReference type="ARBA" id="ARBA00004141"/>
    </source>
</evidence>
<keyword evidence="8" id="KW-1015">Disulfide bond</keyword>
<dbReference type="PANTHER" id="PTHR34573:SF1">
    <property type="entry name" value="VITAMIN K EPOXIDE REDUCTASE DOMAIN-CONTAINING PROTEIN"/>
    <property type="match status" value="1"/>
</dbReference>
<dbReference type="Proteomes" id="UP000176308">
    <property type="component" value="Unassembled WGS sequence"/>
</dbReference>
<evidence type="ECO:0000259" key="11">
    <source>
        <dbReference type="SMART" id="SM00756"/>
    </source>
</evidence>
<comment type="subcellular location">
    <subcellularLocation>
        <location evidence="1">Membrane</location>
        <topology evidence="1">Multi-pass membrane protein</topology>
    </subcellularLocation>
</comment>
<evidence type="ECO:0000313" key="12">
    <source>
        <dbReference type="EMBL" id="OGZ70274.1"/>
    </source>
</evidence>
<dbReference type="GO" id="GO:0048038">
    <property type="term" value="F:quinone binding"/>
    <property type="evidence" value="ECO:0007669"/>
    <property type="project" value="UniProtKB-KW"/>
</dbReference>
<evidence type="ECO:0000256" key="6">
    <source>
        <dbReference type="ARBA" id="ARBA00023002"/>
    </source>
</evidence>
<name>A0A1G2I623_9BACT</name>
<feature type="transmembrane region" description="Helical" evidence="10">
    <location>
        <begin position="81"/>
        <end position="104"/>
    </location>
</feature>
<comment type="caution">
    <text evidence="12">The sequence shown here is derived from an EMBL/GenBank/DDBJ whole genome shotgun (WGS) entry which is preliminary data.</text>
</comment>
<keyword evidence="3 10" id="KW-0812">Transmembrane</keyword>
<protein>
    <recommendedName>
        <fullName evidence="11">Vitamin K epoxide reductase domain-containing protein</fullName>
    </recommendedName>
</protein>
<dbReference type="InterPro" id="IPR012932">
    <property type="entry name" value="VKOR"/>
</dbReference>